<accession>A0A8J1UKM0</accession>
<comment type="subcellular location">
    <subcellularLocation>
        <location evidence="2">Cytoplasm</location>
    </subcellularLocation>
</comment>
<keyword evidence="9" id="KW-1185">Reference proteome</keyword>
<dbReference type="GO" id="GO:0016272">
    <property type="term" value="C:prefoldin complex"/>
    <property type="evidence" value="ECO:0007669"/>
    <property type="project" value="InterPro"/>
</dbReference>
<dbReference type="PANTHER" id="PTHR21162">
    <property type="entry name" value="P53 AND DNA DAMAGE-REGULATED PROTEIN"/>
    <property type="match status" value="1"/>
</dbReference>
<dbReference type="InterPro" id="IPR002777">
    <property type="entry name" value="PFD_beta-like"/>
</dbReference>
<evidence type="ECO:0000313" key="9">
    <source>
        <dbReference type="Proteomes" id="UP000749559"/>
    </source>
</evidence>
<comment type="subunit">
    <text evidence="7">Component of the PAQosome complex which is responsible for the biogenesis of several protein complexes and which consists of R2TP complex members RUVBL1, RUVBL2, RPAP3 and PIH1D1, URI complex members PFDN2, PFDN6, PDRG1, UXT and URI1 as well as ASDURF, POLR2E and DNAAF10/WDR92.</text>
</comment>
<dbReference type="Pfam" id="PF01920">
    <property type="entry name" value="Prefoldin_2"/>
    <property type="match status" value="1"/>
</dbReference>
<sequence>MAAVGVDMERHLIELGESEMAAEDVLTDRQTIVDLDRKRNKTREALRSLQKDKETEKTWLCMGNMFLKLPKPKAKEMLQKDFDQLDEEINKLRKNLKIKVDKLRDIEQEDSLKGFHLQPLSKEELKAIDSVL</sequence>
<dbReference type="Gene3D" id="1.10.287.370">
    <property type="match status" value="1"/>
</dbReference>
<dbReference type="AlphaFoldDB" id="A0A8J1UKM0"/>
<evidence type="ECO:0000256" key="7">
    <source>
        <dbReference type="ARBA" id="ARBA00026022"/>
    </source>
</evidence>
<dbReference type="EMBL" id="CAIIXF020000009">
    <property type="protein sequence ID" value="CAH1793670.1"/>
    <property type="molecule type" value="Genomic_DNA"/>
</dbReference>
<evidence type="ECO:0000256" key="3">
    <source>
        <dbReference type="ARBA" id="ARBA00008045"/>
    </source>
</evidence>
<evidence type="ECO:0000256" key="6">
    <source>
        <dbReference type="ARBA" id="ARBA00023186"/>
    </source>
</evidence>
<comment type="caution">
    <text evidence="8">The sequence shown here is derived from an EMBL/GenBank/DDBJ whole genome shotgun (WGS) entry which is preliminary data.</text>
</comment>
<evidence type="ECO:0000256" key="4">
    <source>
        <dbReference type="ARBA" id="ARBA00016313"/>
    </source>
</evidence>
<dbReference type="GO" id="GO:0051082">
    <property type="term" value="F:unfolded protein binding"/>
    <property type="evidence" value="ECO:0007669"/>
    <property type="project" value="InterPro"/>
</dbReference>
<organism evidence="8 9">
    <name type="scientific">Owenia fusiformis</name>
    <name type="common">Polychaete worm</name>
    <dbReference type="NCBI Taxonomy" id="6347"/>
    <lineage>
        <taxon>Eukaryota</taxon>
        <taxon>Metazoa</taxon>
        <taxon>Spiralia</taxon>
        <taxon>Lophotrochozoa</taxon>
        <taxon>Annelida</taxon>
        <taxon>Polychaeta</taxon>
        <taxon>Sedentaria</taxon>
        <taxon>Canalipalpata</taxon>
        <taxon>Sabellida</taxon>
        <taxon>Oweniida</taxon>
        <taxon>Oweniidae</taxon>
        <taxon>Owenia</taxon>
    </lineage>
</organism>
<dbReference type="InterPro" id="IPR009053">
    <property type="entry name" value="Prefoldin"/>
</dbReference>
<name>A0A8J1UKM0_OWEFU</name>
<dbReference type="GO" id="GO:0006457">
    <property type="term" value="P:protein folding"/>
    <property type="evidence" value="ECO:0007669"/>
    <property type="project" value="InterPro"/>
</dbReference>
<evidence type="ECO:0000313" key="8">
    <source>
        <dbReference type="EMBL" id="CAH1793670.1"/>
    </source>
</evidence>
<dbReference type="InterPro" id="IPR030482">
    <property type="entry name" value="PDRG1"/>
</dbReference>
<evidence type="ECO:0000256" key="2">
    <source>
        <dbReference type="ARBA" id="ARBA00004496"/>
    </source>
</evidence>
<evidence type="ECO:0000256" key="5">
    <source>
        <dbReference type="ARBA" id="ARBA00022490"/>
    </source>
</evidence>
<dbReference type="GO" id="GO:0005737">
    <property type="term" value="C:cytoplasm"/>
    <property type="evidence" value="ECO:0007669"/>
    <property type="project" value="UniProtKB-SubCell"/>
</dbReference>
<reference evidence="8" key="1">
    <citation type="submission" date="2022-03" db="EMBL/GenBank/DDBJ databases">
        <authorList>
            <person name="Martin C."/>
        </authorList>
    </citation>
    <scope>NUCLEOTIDE SEQUENCE</scope>
</reference>
<gene>
    <name evidence="8" type="ORF">OFUS_LOCUS18491</name>
</gene>
<comment type="similarity">
    <text evidence="3">Belongs to the prefoldin subunit beta family.</text>
</comment>
<dbReference type="PANTHER" id="PTHR21162:SF0">
    <property type="entry name" value="P53 AND DNA DAMAGE-REGULATED PROTEIN 1"/>
    <property type="match status" value="1"/>
</dbReference>
<proteinExistence type="inferred from homology"/>
<keyword evidence="5" id="KW-0963">Cytoplasm</keyword>
<evidence type="ECO:0000256" key="1">
    <source>
        <dbReference type="ARBA" id="ARBA00003581"/>
    </source>
</evidence>
<dbReference type="SUPFAM" id="SSF46579">
    <property type="entry name" value="Prefoldin"/>
    <property type="match status" value="1"/>
</dbReference>
<dbReference type="CDD" id="cd22860">
    <property type="entry name" value="PDRG1"/>
    <property type="match status" value="1"/>
</dbReference>
<dbReference type="Proteomes" id="UP000749559">
    <property type="component" value="Unassembled WGS sequence"/>
</dbReference>
<keyword evidence="6" id="KW-0143">Chaperone</keyword>
<protein>
    <recommendedName>
        <fullName evidence="4">p53 and DNA damage-regulated protein 1</fullName>
    </recommendedName>
</protein>
<comment type="function">
    <text evidence="1">May play a role in chaperone-mediated protein folding.</text>
</comment>